<organism evidence="17 18">
    <name type="scientific">Gossypium armourianum</name>
    <dbReference type="NCBI Taxonomy" id="34283"/>
    <lineage>
        <taxon>Eukaryota</taxon>
        <taxon>Viridiplantae</taxon>
        <taxon>Streptophyta</taxon>
        <taxon>Embryophyta</taxon>
        <taxon>Tracheophyta</taxon>
        <taxon>Spermatophyta</taxon>
        <taxon>Magnoliopsida</taxon>
        <taxon>eudicotyledons</taxon>
        <taxon>Gunneridae</taxon>
        <taxon>Pentapetalae</taxon>
        <taxon>rosids</taxon>
        <taxon>malvids</taxon>
        <taxon>Malvales</taxon>
        <taxon>Malvaceae</taxon>
        <taxon>Malvoideae</taxon>
        <taxon>Gossypium</taxon>
    </lineage>
</organism>
<evidence type="ECO:0000256" key="12">
    <source>
        <dbReference type="ARBA" id="ARBA00044252"/>
    </source>
</evidence>
<evidence type="ECO:0000256" key="1">
    <source>
        <dbReference type="ARBA" id="ARBA00001936"/>
    </source>
</evidence>
<dbReference type="Pfam" id="PF00557">
    <property type="entry name" value="Peptidase_M24"/>
    <property type="match status" value="1"/>
</dbReference>
<evidence type="ECO:0000256" key="14">
    <source>
        <dbReference type="ARBA" id="ARBA00044351"/>
    </source>
</evidence>
<dbReference type="InterPro" id="IPR007865">
    <property type="entry name" value="Aminopep_P_N"/>
</dbReference>
<evidence type="ECO:0000256" key="6">
    <source>
        <dbReference type="ARBA" id="ARBA00022997"/>
    </source>
</evidence>
<protein>
    <recommendedName>
        <fullName evidence="11">Xaa-Pro dipeptidase</fullName>
        <ecNumber evidence="10">3.4.13.9</ecNumber>
    </recommendedName>
    <alternativeName>
        <fullName evidence="14">Imidodipeptidase</fullName>
    </alternativeName>
    <alternativeName>
        <fullName evidence="12">Peptidase D</fullName>
    </alternativeName>
    <alternativeName>
        <fullName evidence="13">Proline dipeptidase</fullName>
    </alternativeName>
</protein>
<dbReference type="Gene3D" id="3.90.230.10">
    <property type="entry name" value="Creatinase/methionine aminopeptidase superfamily"/>
    <property type="match status" value="1"/>
</dbReference>
<evidence type="ECO:0000313" key="18">
    <source>
        <dbReference type="Proteomes" id="UP000593575"/>
    </source>
</evidence>
<dbReference type="SMART" id="SM01011">
    <property type="entry name" value="AMP_N"/>
    <property type="match status" value="1"/>
</dbReference>
<feature type="domain" description="Aminopeptidase P N-terminal" evidence="16">
    <location>
        <begin position="5"/>
        <end position="141"/>
    </location>
</feature>
<evidence type="ECO:0000313" key="17">
    <source>
        <dbReference type="EMBL" id="MBA0838906.1"/>
    </source>
</evidence>
<keyword evidence="6" id="KW-0224">Dipeptidase</keyword>
<dbReference type="InterPro" id="IPR029149">
    <property type="entry name" value="Creatin/AminoP/Spt16_N"/>
</dbReference>
<comment type="caution">
    <text evidence="17">The sequence shown here is derived from an EMBL/GenBank/DDBJ whole genome shotgun (WGS) entry which is preliminary data.</text>
</comment>
<feature type="non-terminal residue" evidence="17">
    <location>
        <position position="1"/>
    </location>
</feature>
<dbReference type="GO" id="GO:0030145">
    <property type="term" value="F:manganese ion binding"/>
    <property type="evidence" value="ECO:0007669"/>
    <property type="project" value="InterPro"/>
</dbReference>
<evidence type="ECO:0000256" key="11">
    <source>
        <dbReference type="ARBA" id="ARBA00044141"/>
    </source>
</evidence>
<dbReference type="Gene3D" id="3.40.350.10">
    <property type="entry name" value="Creatinase/prolidase N-terminal domain"/>
    <property type="match status" value="1"/>
</dbReference>
<dbReference type="Pfam" id="PF05195">
    <property type="entry name" value="AMP_N"/>
    <property type="match status" value="1"/>
</dbReference>
<dbReference type="EMBL" id="JABFAE010000010">
    <property type="protein sequence ID" value="MBA0838906.1"/>
    <property type="molecule type" value="Genomic_DNA"/>
</dbReference>
<keyword evidence="7" id="KW-0482">Metalloprotease</keyword>
<keyword evidence="8" id="KW-0464">Manganese</keyword>
<evidence type="ECO:0000256" key="7">
    <source>
        <dbReference type="ARBA" id="ARBA00023049"/>
    </source>
</evidence>
<dbReference type="GO" id="GO:0006508">
    <property type="term" value="P:proteolysis"/>
    <property type="evidence" value="ECO:0007669"/>
    <property type="project" value="UniProtKB-KW"/>
</dbReference>
<evidence type="ECO:0000256" key="10">
    <source>
        <dbReference type="ARBA" id="ARBA00044051"/>
    </source>
</evidence>
<evidence type="ECO:0000256" key="9">
    <source>
        <dbReference type="ARBA" id="ARBA00043990"/>
    </source>
</evidence>
<dbReference type="PANTHER" id="PTHR48480:SF2">
    <property type="entry name" value="PEPTIDASE D"/>
    <property type="match status" value="1"/>
</dbReference>
<keyword evidence="5" id="KW-0378">Hydrolase</keyword>
<sequence>LHVSNRQKLLKSLRQHLSNSSRPHHGFVLLQGGEEQTRYCTDHIELFRQESYFAYLFGVREPGFYGAIDIATGKSILFAPRLPADYAVWLGEIKPVSYFQERYMVSMVYYTDEIVQLLVDQYKGSGKPLLFLLHGLNTDSNNFSKPAEFEGIENFERDLTTLHPVLTECRVCKSDLELALIQIANNISSEAHVEVMRKTKAGMKEYQLESMFLHHTYMYGGCRHCSYTCICATGENRLGLSQVLIVSCLVRSME</sequence>
<dbReference type="AlphaFoldDB" id="A0A7J9JXR7"/>
<evidence type="ECO:0000256" key="2">
    <source>
        <dbReference type="ARBA" id="ARBA00011738"/>
    </source>
</evidence>
<comment type="similarity">
    <text evidence="9">Belongs to the peptidase M24B family. Eukaryotic-type prolidase subfamily.</text>
</comment>
<accession>A0A7J9JXR7</accession>
<dbReference type="SUPFAM" id="SSF55920">
    <property type="entry name" value="Creatinase/aminopeptidase"/>
    <property type="match status" value="1"/>
</dbReference>
<evidence type="ECO:0000256" key="5">
    <source>
        <dbReference type="ARBA" id="ARBA00022801"/>
    </source>
</evidence>
<evidence type="ECO:0000256" key="8">
    <source>
        <dbReference type="ARBA" id="ARBA00023211"/>
    </source>
</evidence>
<evidence type="ECO:0000256" key="13">
    <source>
        <dbReference type="ARBA" id="ARBA00044284"/>
    </source>
</evidence>
<comment type="subunit">
    <text evidence="2">Homodimer.</text>
</comment>
<evidence type="ECO:0000256" key="3">
    <source>
        <dbReference type="ARBA" id="ARBA00022670"/>
    </source>
</evidence>
<dbReference type="InterPro" id="IPR036005">
    <property type="entry name" value="Creatinase/aminopeptidase-like"/>
</dbReference>
<comment type="cofactor">
    <cofactor evidence="1">
        <name>Mn(2+)</name>
        <dbReference type="ChEBI" id="CHEBI:29035"/>
    </cofactor>
</comment>
<dbReference type="GO" id="GO:0102009">
    <property type="term" value="F:proline dipeptidase activity"/>
    <property type="evidence" value="ECO:0007669"/>
    <property type="project" value="UniProtKB-EC"/>
</dbReference>
<name>A0A7J9JXR7_9ROSI</name>
<dbReference type="PANTHER" id="PTHR48480">
    <property type="match status" value="1"/>
</dbReference>
<evidence type="ECO:0000259" key="16">
    <source>
        <dbReference type="SMART" id="SM01011"/>
    </source>
</evidence>
<proteinExistence type="inferred from homology"/>
<dbReference type="InterPro" id="IPR052433">
    <property type="entry name" value="X-Pro_dipept-like"/>
</dbReference>
<evidence type="ECO:0000256" key="4">
    <source>
        <dbReference type="ARBA" id="ARBA00022723"/>
    </source>
</evidence>
<reference evidence="17 18" key="1">
    <citation type="journal article" date="2019" name="Genome Biol. Evol.">
        <title>Insights into the evolution of the New World diploid cottons (Gossypium, subgenus Houzingenia) based on genome sequencing.</title>
        <authorList>
            <person name="Grover C.E."/>
            <person name="Arick M.A. 2nd"/>
            <person name="Thrash A."/>
            <person name="Conover J.L."/>
            <person name="Sanders W.S."/>
            <person name="Peterson D.G."/>
            <person name="Frelichowski J.E."/>
            <person name="Scheffler J.A."/>
            <person name="Scheffler B.E."/>
            <person name="Wendel J.F."/>
        </authorList>
    </citation>
    <scope>NUCLEOTIDE SEQUENCE [LARGE SCALE GENOMIC DNA]</scope>
    <source>
        <strain evidence="17">6</strain>
        <tissue evidence="17">Leaf</tissue>
    </source>
</reference>
<keyword evidence="3" id="KW-0645">Protease</keyword>
<dbReference type="GO" id="GO:0070006">
    <property type="term" value="F:metalloaminopeptidase activity"/>
    <property type="evidence" value="ECO:0007669"/>
    <property type="project" value="InterPro"/>
</dbReference>
<dbReference type="Proteomes" id="UP000593575">
    <property type="component" value="Unassembled WGS sequence"/>
</dbReference>
<comment type="catalytic activity">
    <reaction evidence="15">
        <text>Xaa-L-Pro dipeptide + H2O = an L-alpha-amino acid + L-proline</text>
        <dbReference type="Rhea" id="RHEA:76407"/>
        <dbReference type="ChEBI" id="CHEBI:15377"/>
        <dbReference type="ChEBI" id="CHEBI:59869"/>
        <dbReference type="ChEBI" id="CHEBI:60039"/>
        <dbReference type="ChEBI" id="CHEBI:195196"/>
        <dbReference type="EC" id="3.4.13.9"/>
    </reaction>
</comment>
<gene>
    <name evidence="17" type="ORF">Goarm_004690</name>
</gene>
<dbReference type="InterPro" id="IPR000994">
    <property type="entry name" value="Pept_M24"/>
</dbReference>
<evidence type="ECO:0000256" key="15">
    <source>
        <dbReference type="ARBA" id="ARBA00048994"/>
    </source>
</evidence>
<dbReference type="EC" id="3.4.13.9" evidence="10"/>
<keyword evidence="18" id="KW-1185">Reference proteome</keyword>
<dbReference type="SUPFAM" id="SSF53092">
    <property type="entry name" value="Creatinase/prolidase N-terminal domain"/>
    <property type="match status" value="1"/>
</dbReference>
<keyword evidence="4" id="KW-0479">Metal-binding</keyword>